<comment type="function">
    <text evidence="1">Involved in the transposition of the insertion sequence.</text>
</comment>
<dbReference type="Proteomes" id="UP001144036">
    <property type="component" value="Unassembled WGS sequence"/>
</dbReference>
<dbReference type="EMBL" id="JAPNNL010000140">
    <property type="protein sequence ID" value="MDA0637143.1"/>
    <property type="molecule type" value="Genomic_DNA"/>
</dbReference>
<evidence type="ECO:0000259" key="3">
    <source>
        <dbReference type="PROSITE" id="PS50994"/>
    </source>
</evidence>
<accession>A0ABT4SJF3</accession>
<dbReference type="Gene3D" id="3.30.420.10">
    <property type="entry name" value="Ribonuclease H-like superfamily/Ribonuclease H"/>
    <property type="match status" value="1"/>
</dbReference>
<dbReference type="InterPro" id="IPR025948">
    <property type="entry name" value="HTH-like_dom"/>
</dbReference>
<dbReference type="PANTHER" id="PTHR46889">
    <property type="entry name" value="TRANSPOSASE INSF FOR INSERTION SEQUENCE IS3B-RELATED"/>
    <property type="match status" value="1"/>
</dbReference>
<dbReference type="Pfam" id="PF01527">
    <property type="entry name" value="HTH_Tnp_1"/>
    <property type="match status" value="1"/>
</dbReference>
<evidence type="ECO:0000256" key="1">
    <source>
        <dbReference type="ARBA" id="ARBA00002286"/>
    </source>
</evidence>
<reference evidence="4" key="1">
    <citation type="submission" date="2022-11" db="EMBL/GenBank/DDBJ databases">
        <title>Nonomuraea corallina sp. nov., a new species of the genus Nonomuraea isolated from sea side sediment in Thai sea.</title>
        <authorList>
            <person name="Ngamcharungchit C."/>
            <person name="Matsumoto A."/>
            <person name="Suriyachadkun C."/>
            <person name="Panbangred W."/>
            <person name="Inahashi Y."/>
            <person name="Intra B."/>
        </authorList>
    </citation>
    <scope>NUCLEOTIDE SEQUENCE</scope>
    <source>
        <strain evidence="4">MCN248</strain>
    </source>
</reference>
<keyword evidence="2" id="KW-0175">Coiled coil</keyword>
<dbReference type="Pfam" id="PF13333">
    <property type="entry name" value="rve_2"/>
    <property type="match status" value="1"/>
</dbReference>
<dbReference type="InterPro" id="IPR036397">
    <property type="entry name" value="RNaseH_sf"/>
</dbReference>
<comment type="caution">
    <text evidence="4">The sequence shown here is derived from an EMBL/GenBank/DDBJ whole genome shotgun (WGS) entry which is preliminary data.</text>
</comment>
<dbReference type="PROSITE" id="PS50994">
    <property type="entry name" value="INTEGRASE"/>
    <property type="match status" value="1"/>
</dbReference>
<sequence>MPALRKYPQEVRERAVRMVFEVREQTANAPGAIARVAQQLGVHREALRSWVRQAEVDGGQRPGTSTADAQRIAELEREVRELRRANEILKSAAAFFRPGTRPPTAQIVAFIDAHREQFGVEPICQVLDVAPATYYAARNRPPSTREQRDEQLSAEIIRLWNDNFEVYGVRKMWKALNRQGVAVARCTVARLMRRLGLSGAVRGDHKRRTTIAEPLCPRPADLVERDFAAPAPNRLWVADLTYIHTWSGFVYAAFVIDVFSRMIVGWRLTDHLRTDLPLDALEMAIWRRGGQADTLDGLVHHSDRGCQYLSIRYTDRLADAGAVSSVGSRGDSYDNALAESTIGLYKTELIHRRGPWKGLDDVEIATMEWVDWYNNRRLHSACQDLPPAEYEALYRAEINSATLAPAT</sequence>
<evidence type="ECO:0000313" key="5">
    <source>
        <dbReference type="Proteomes" id="UP001144036"/>
    </source>
</evidence>
<dbReference type="InterPro" id="IPR048020">
    <property type="entry name" value="Transpos_IS3"/>
</dbReference>
<keyword evidence="5" id="KW-1185">Reference proteome</keyword>
<dbReference type="InterPro" id="IPR009057">
    <property type="entry name" value="Homeodomain-like_sf"/>
</dbReference>
<dbReference type="Gene3D" id="1.10.10.10">
    <property type="entry name" value="Winged helix-like DNA-binding domain superfamily/Winged helix DNA-binding domain"/>
    <property type="match status" value="1"/>
</dbReference>
<feature type="domain" description="Integrase catalytic" evidence="3">
    <location>
        <begin position="228"/>
        <end position="394"/>
    </location>
</feature>
<dbReference type="InterPro" id="IPR012337">
    <property type="entry name" value="RNaseH-like_sf"/>
</dbReference>
<dbReference type="Pfam" id="PF00665">
    <property type="entry name" value="rve"/>
    <property type="match status" value="1"/>
</dbReference>
<dbReference type="InterPro" id="IPR036388">
    <property type="entry name" value="WH-like_DNA-bd_sf"/>
</dbReference>
<dbReference type="SUPFAM" id="SSF46689">
    <property type="entry name" value="Homeodomain-like"/>
    <property type="match status" value="1"/>
</dbReference>
<gene>
    <name evidence="4" type="ORF">OUY22_27390</name>
</gene>
<name>A0ABT4SJF3_9ACTN</name>
<dbReference type="InterPro" id="IPR002514">
    <property type="entry name" value="Transposase_8"/>
</dbReference>
<protein>
    <submittedName>
        <fullName evidence="4">IS3 family transposase</fullName>
    </submittedName>
</protein>
<dbReference type="NCBIfam" id="NF033516">
    <property type="entry name" value="transpos_IS3"/>
    <property type="match status" value="1"/>
</dbReference>
<dbReference type="InterPro" id="IPR050900">
    <property type="entry name" value="Transposase_IS3/IS150/IS904"/>
</dbReference>
<evidence type="ECO:0000256" key="2">
    <source>
        <dbReference type="SAM" id="Coils"/>
    </source>
</evidence>
<feature type="coiled-coil region" evidence="2">
    <location>
        <begin position="65"/>
        <end position="92"/>
    </location>
</feature>
<dbReference type="PANTHER" id="PTHR46889:SF4">
    <property type="entry name" value="TRANSPOSASE INSO FOR INSERTION SEQUENCE ELEMENT IS911B-RELATED"/>
    <property type="match status" value="1"/>
</dbReference>
<organism evidence="4 5">
    <name type="scientific">Nonomuraea corallina</name>
    <dbReference type="NCBI Taxonomy" id="2989783"/>
    <lineage>
        <taxon>Bacteria</taxon>
        <taxon>Bacillati</taxon>
        <taxon>Actinomycetota</taxon>
        <taxon>Actinomycetes</taxon>
        <taxon>Streptosporangiales</taxon>
        <taxon>Streptosporangiaceae</taxon>
        <taxon>Nonomuraea</taxon>
    </lineage>
</organism>
<dbReference type="InterPro" id="IPR001584">
    <property type="entry name" value="Integrase_cat-core"/>
</dbReference>
<dbReference type="Pfam" id="PF13276">
    <property type="entry name" value="HTH_21"/>
    <property type="match status" value="1"/>
</dbReference>
<proteinExistence type="predicted"/>
<evidence type="ECO:0000313" key="4">
    <source>
        <dbReference type="EMBL" id="MDA0637143.1"/>
    </source>
</evidence>
<dbReference type="SUPFAM" id="SSF53098">
    <property type="entry name" value="Ribonuclease H-like"/>
    <property type="match status" value="1"/>
</dbReference>